<name>A0A7S2DYY3_9STRA</name>
<proteinExistence type="predicted"/>
<evidence type="ECO:0000313" key="1">
    <source>
        <dbReference type="EMBL" id="CAD9466387.1"/>
    </source>
</evidence>
<organism evidence="1">
    <name type="scientific">Octactis speculum</name>
    <dbReference type="NCBI Taxonomy" id="3111310"/>
    <lineage>
        <taxon>Eukaryota</taxon>
        <taxon>Sar</taxon>
        <taxon>Stramenopiles</taxon>
        <taxon>Ochrophyta</taxon>
        <taxon>Dictyochophyceae</taxon>
        <taxon>Dictyochales</taxon>
        <taxon>Dictyochaceae</taxon>
        <taxon>Octactis</taxon>
    </lineage>
</organism>
<reference evidence="1" key="1">
    <citation type="submission" date="2021-01" db="EMBL/GenBank/DDBJ databases">
        <authorList>
            <person name="Corre E."/>
            <person name="Pelletier E."/>
            <person name="Niang G."/>
            <person name="Scheremetjew M."/>
            <person name="Finn R."/>
            <person name="Kale V."/>
            <person name="Holt S."/>
            <person name="Cochrane G."/>
            <person name="Meng A."/>
            <person name="Brown T."/>
            <person name="Cohen L."/>
        </authorList>
    </citation>
    <scope>NUCLEOTIDE SEQUENCE</scope>
    <source>
        <strain evidence="1">CCMP1381</strain>
    </source>
</reference>
<gene>
    <name evidence="1" type="ORF">DSPE1174_LOCUS26212</name>
</gene>
<accession>A0A7S2DYY3</accession>
<sequence length="115" mass="12971">MNVKMMKTKVIVAADGGSINKGMRLQEIMSQPMGSFVVGLTCRWTDEGTGATIVASHWLHVNCTQRLVYCSCKGVVPFRFKSRHETKETHDSVVALFGIQKLRACYMVYKQNKKK</sequence>
<protein>
    <submittedName>
        <fullName evidence="1">Uncharacterized protein</fullName>
    </submittedName>
</protein>
<dbReference type="AlphaFoldDB" id="A0A7S2DYY3"/>
<dbReference type="EMBL" id="HBGS01050428">
    <property type="protein sequence ID" value="CAD9466387.1"/>
    <property type="molecule type" value="Transcribed_RNA"/>
</dbReference>